<keyword evidence="6 7" id="KW-0413">Isomerase</keyword>
<dbReference type="PANTHER" id="PTHR30068">
    <property type="entry name" value="URONATE ISOMERASE"/>
    <property type="match status" value="1"/>
</dbReference>
<dbReference type="Proteomes" id="UP000451233">
    <property type="component" value="Unassembled WGS sequence"/>
</dbReference>
<evidence type="ECO:0000256" key="4">
    <source>
        <dbReference type="ARBA" id="ARBA00012546"/>
    </source>
</evidence>
<accession>A0A7K1Y2T7</accession>
<dbReference type="InterPro" id="IPR032466">
    <property type="entry name" value="Metal_Hydrolase"/>
</dbReference>
<keyword evidence="9" id="KW-1185">Reference proteome</keyword>
<evidence type="ECO:0000256" key="1">
    <source>
        <dbReference type="ARBA" id="ARBA00001165"/>
    </source>
</evidence>
<evidence type="ECO:0000256" key="3">
    <source>
        <dbReference type="ARBA" id="ARBA00008397"/>
    </source>
</evidence>
<evidence type="ECO:0000256" key="5">
    <source>
        <dbReference type="ARBA" id="ARBA00020555"/>
    </source>
</evidence>
<evidence type="ECO:0000313" key="8">
    <source>
        <dbReference type="EMBL" id="MXV17570.1"/>
    </source>
</evidence>
<proteinExistence type="inferred from homology"/>
<dbReference type="Gene3D" id="3.20.20.140">
    <property type="entry name" value="Metal-dependent hydrolases"/>
    <property type="match status" value="1"/>
</dbReference>
<evidence type="ECO:0000313" key="9">
    <source>
        <dbReference type="Proteomes" id="UP000451233"/>
    </source>
</evidence>
<comment type="catalytic activity">
    <reaction evidence="1 7">
        <text>D-glucuronate = D-fructuronate</text>
        <dbReference type="Rhea" id="RHEA:13049"/>
        <dbReference type="ChEBI" id="CHEBI:58720"/>
        <dbReference type="ChEBI" id="CHEBI:59863"/>
        <dbReference type="EC" id="5.3.1.12"/>
    </reaction>
</comment>
<dbReference type="PANTHER" id="PTHR30068:SF4">
    <property type="entry name" value="URONATE ISOMERASE"/>
    <property type="match status" value="1"/>
</dbReference>
<dbReference type="AlphaFoldDB" id="A0A7K1Y2T7"/>
<gene>
    <name evidence="7 8" type="primary">uxaC</name>
    <name evidence="8" type="ORF">GS398_19880</name>
</gene>
<evidence type="ECO:0000256" key="2">
    <source>
        <dbReference type="ARBA" id="ARBA00004892"/>
    </source>
</evidence>
<dbReference type="InterPro" id="IPR003766">
    <property type="entry name" value="Uronate_isomerase"/>
</dbReference>
<comment type="catalytic activity">
    <reaction evidence="7">
        <text>aldehydo-D-galacturonate = keto-D-tagaturonate</text>
        <dbReference type="Rhea" id="RHEA:27702"/>
        <dbReference type="ChEBI" id="CHEBI:12952"/>
        <dbReference type="ChEBI" id="CHEBI:17886"/>
    </reaction>
</comment>
<protein>
    <recommendedName>
        <fullName evidence="5 7">Uronate isomerase</fullName>
        <ecNumber evidence="4 7">5.3.1.12</ecNumber>
    </recommendedName>
    <alternativeName>
        <fullName evidence="7">Glucuronate isomerase</fullName>
    </alternativeName>
    <alternativeName>
        <fullName evidence="7">Uronic isomerase</fullName>
    </alternativeName>
</protein>
<evidence type="ECO:0000256" key="6">
    <source>
        <dbReference type="ARBA" id="ARBA00023235"/>
    </source>
</evidence>
<name>A0A7K1Y2T7_9SPHI</name>
<dbReference type="SUPFAM" id="SSF51556">
    <property type="entry name" value="Metallo-dependent hydrolases"/>
    <property type="match status" value="1"/>
</dbReference>
<dbReference type="RefSeq" id="WP_160908563.1">
    <property type="nucleotide sequence ID" value="NZ_WVHS01000005.1"/>
</dbReference>
<dbReference type="HAMAP" id="MF_00675">
    <property type="entry name" value="UxaC"/>
    <property type="match status" value="1"/>
</dbReference>
<comment type="pathway">
    <text evidence="2 7">Carbohydrate metabolism; pentose and glucuronate interconversion.</text>
</comment>
<dbReference type="EC" id="5.3.1.12" evidence="4 7"/>
<dbReference type="NCBIfam" id="NF002794">
    <property type="entry name" value="PRK02925.1"/>
    <property type="match status" value="1"/>
</dbReference>
<dbReference type="Pfam" id="PF02614">
    <property type="entry name" value="UxaC"/>
    <property type="match status" value="1"/>
</dbReference>
<dbReference type="GO" id="GO:0019698">
    <property type="term" value="P:D-galacturonate catabolic process"/>
    <property type="evidence" value="ECO:0007669"/>
    <property type="project" value="TreeGrafter"/>
</dbReference>
<reference evidence="8 9" key="1">
    <citation type="submission" date="2019-11" db="EMBL/GenBank/DDBJ databases">
        <title>Pedobacter sp. HMF7056 Genome sequencing and assembly.</title>
        <authorList>
            <person name="Kang H."/>
            <person name="Kim H."/>
            <person name="Joh K."/>
        </authorList>
    </citation>
    <scope>NUCLEOTIDE SEQUENCE [LARGE SCALE GENOMIC DNA]</scope>
    <source>
        <strain evidence="8 9">HMF7056</strain>
    </source>
</reference>
<dbReference type="Gene3D" id="1.10.2020.10">
    <property type="entry name" value="uronate isomerase, domain 2, chain A"/>
    <property type="match status" value="1"/>
</dbReference>
<dbReference type="EMBL" id="WVHS01000005">
    <property type="protein sequence ID" value="MXV17570.1"/>
    <property type="molecule type" value="Genomic_DNA"/>
</dbReference>
<sequence>MKAFLDDNFLLQNATAERLYHYFAKSMPIIDYHNHLIPEQIAKDINFENMSQVWLAGDHYKWRAMRTNGVDEAYITGSKTDFEKFQKWAETVPYTMRNPLYHWTHLELRRYFGVNDILSGRNAKAVYDECSSRLHTRDYSVRGLLRKMNVEAVCTTDDPIDTLEHHQAVAADNCDILVLPAFRPDKAMNADDLPGLNVYIDKVSEVTGVTITDIDSYLDALKLRHDYFARNGCKVSDHGLEQIYAEDYTDEEVREIFAKIRNGQSLSYTEVLKFKSAMLIHFATWDHEKGWVQQYHLGALRNNNARMLRTLGPDTGWDSIGDFSQARQLSKFLNRLDNSDQLAKTIIYNLNPADNELMATMIGNFNDGSVAGKIQYGSGWWFLDQKDGMESQLNVLSNMGLVSRMVGMLTDSRSFLSFPRHEYFRRILCNLFGRDVENGELPGDIAWLGKIIEDICYNNAKDYFGFGK</sequence>
<comment type="similarity">
    <text evidence="3 7">Belongs to the metallo-dependent hydrolases superfamily. Uronate isomerase family.</text>
</comment>
<dbReference type="UniPathway" id="UPA00246"/>
<organism evidence="8 9">
    <name type="scientific">Hufsiella ginkgonis</name>
    <dbReference type="NCBI Taxonomy" id="2695274"/>
    <lineage>
        <taxon>Bacteria</taxon>
        <taxon>Pseudomonadati</taxon>
        <taxon>Bacteroidota</taxon>
        <taxon>Sphingobacteriia</taxon>
        <taxon>Sphingobacteriales</taxon>
        <taxon>Sphingobacteriaceae</taxon>
        <taxon>Hufsiella</taxon>
    </lineage>
</organism>
<evidence type="ECO:0000256" key="7">
    <source>
        <dbReference type="HAMAP-Rule" id="MF_00675"/>
    </source>
</evidence>
<comment type="caution">
    <text evidence="8">The sequence shown here is derived from an EMBL/GenBank/DDBJ whole genome shotgun (WGS) entry which is preliminary data.</text>
</comment>
<dbReference type="GO" id="GO:0042840">
    <property type="term" value="P:D-glucuronate catabolic process"/>
    <property type="evidence" value="ECO:0007669"/>
    <property type="project" value="TreeGrafter"/>
</dbReference>
<dbReference type="GO" id="GO:0008880">
    <property type="term" value="F:glucuronate isomerase activity"/>
    <property type="evidence" value="ECO:0007669"/>
    <property type="project" value="UniProtKB-UniRule"/>
</dbReference>